<dbReference type="EMBL" id="JANKAS010000001">
    <property type="protein sequence ID" value="MCR1897781.1"/>
    <property type="molecule type" value="Genomic_DNA"/>
</dbReference>
<dbReference type="InterPro" id="IPR002346">
    <property type="entry name" value="Mopterin_DH_FAD-bd"/>
</dbReference>
<dbReference type="Proteomes" id="UP001205748">
    <property type="component" value="Unassembled WGS sequence"/>
</dbReference>
<dbReference type="PANTHER" id="PTHR42659">
    <property type="entry name" value="XANTHINE DEHYDROGENASE SUBUNIT C-RELATED"/>
    <property type="match status" value="1"/>
</dbReference>
<dbReference type="InterPro" id="IPR036318">
    <property type="entry name" value="FAD-bd_PCMH-like_sf"/>
</dbReference>
<evidence type="ECO:0000256" key="1">
    <source>
        <dbReference type="ARBA" id="ARBA00022630"/>
    </source>
</evidence>
<evidence type="ECO:0000259" key="4">
    <source>
        <dbReference type="PROSITE" id="PS51387"/>
    </source>
</evidence>
<dbReference type="GO" id="GO:0071949">
    <property type="term" value="F:FAD binding"/>
    <property type="evidence" value="ECO:0007669"/>
    <property type="project" value="InterPro"/>
</dbReference>
<sequence>MEYFKAQTLQQASQWAEKYGQKAVLLNGGTDVIYRMDKEMFNPEVLIDIKEISELKRLNYKEKERLEIGGAITINELGKIEGIFKPFSYLMENAYKFGGSATRNRATLVGNICNKVYPMPYFGTILLVLEAYIEIYHYKTGVRTLNVEEFLSLPTEKRLIDGEIIKTLYIPYMPGTGVYVNENIKDQIPAGFSLALYRGGKINIAFGNFHQSPRRLSAWEEQIKVKGLSFLLLKNMLLSIFGNLHHGKEQYVEDFAREMMLLLEGNKAGGE</sequence>
<dbReference type="PROSITE" id="PS51387">
    <property type="entry name" value="FAD_PCMH"/>
    <property type="match status" value="1"/>
</dbReference>
<evidence type="ECO:0000256" key="3">
    <source>
        <dbReference type="ARBA" id="ARBA00023002"/>
    </source>
</evidence>
<proteinExistence type="predicted"/>
<keyword evidence="6" id="KW-1185">Reference proteome</keyword>
<dbReference type="PANTHER" id="PTHR42659:SF2">
    <property type="entry name" value="XANTHINE DEHYDROGENASE SUBUNIT C-RELATED"/>
    <property type="match status" value="1"/>
</dbReference>
<dbReference type="SUPFAM" id="SSF56176">
    <property type="entry name" value="FAD-binding/transporter-associated domain-like"/>
    <property type="match status" value="1"/>
</dbReference>
<feature type="domain" description="FAD-binding PCMH-type" evidence="4">
    <location>
        <begin position="1"/>
        <end position="175"/>
    </location>
</feature>
<keyword evidence="1" id="KW-0285">Flavoprotein</keyword>
<dbReference type="Pfam" id="PF00941">
    <property type="entry name" value="FAD_binding_5"/>
    <property type="match status" value="1"/>
</dbReference>
<name>A0AAE3KYX6_9FIRM</name>
<evidence type="ECO:0000256" key="2">
    <source>
        <dbReference type="ARBA" id="ARBA00022827"/>
    </source>
</evidence>
<accession>A0AAE3KYX6</accession>
<dbReference type="AlphaFoldDB" id="A0AAE3KYX6"/>
<protein>
    <submittedName>
        <fullName evidence="5">FAD binding domain-containing protein</fullName>
    </submittedName>
</protein>
<dbReference type="InterPro" id="IPR016167">
    <property type="entry name" value="FAD-bd_PCMH_sub1"/>
</dbReference>
<dbReference type="GO" id="GO:0016491">
    <property type="term" value="F:oxidoreductase activity"/>
    <property type="evidence" value="ECO:0007669"/>
    <property type="project" value="UniProtKB-KW"/>
</dbReference>
<dbReference type="InterPro" id="IPR051312">
    <property type="entry name" value="Diverse_Substr_Oxidored"/>
</dbReference>
<dbReference type="Gene3D" id="3.30.465.10">
    <property type="match status" value="1"/>
</dbReference>
<dbReference type="RefSeq" id="WP_257529203.1">
    <property type="nucleotide sequence ID" value="NZ_JANKAS010000001.1"/>
</dbReference>
<evidence type="ECO:0000313" key="6">
    <source>
        <dbReference type="Proteomes" id="UP001205748"/>
    </source>
</evidence>
<reference evidence="5" key="1">
    <citation type="submission" date="2022-07" db="EMBL/GenBank/DDBJ databases">
        <title>Enhanced cultured diversity of the mouse gut microbiota enables custom-made synthetic communities.</title>
        <authorList>
            <person name="Afrizal A."/>
        </authorList>
    </citation>
    <scope>NUCLEOTIDE SEQUENCE</scope>
    <source>
        <strain evidence="5">DSM 28593</strain>
    </source>
</reference>
<dbReference type="InterPro" id="IPR016169">
    <property type="entry name" value="FAD-bd_PCMH_sub2"/>
</dbReference>
<dbReference type="InterPro" id="IPR016166">
    <property type="entry name" value="FAD-bd_PCMH"/>
</dbReference>
<organism evidence="5 6">
    <name type="scientific">Irregularibacter muris</name>
    <dbReference type="NCBI Taxonomy" id="1796619"/>
    <lineage>
        <taxon>Bacteria</taxon>
        <taxon>Bacillati</taxon>
        <taxon>Bacillota</taxon>
        <taxon>Clostridia</taxon>
        <taxon>Eubacteriales</taxon>
        <taxon>Eubacteriaceae</taxon>
        <taxon>Irregularibacter</taxon>
    </lineage>
</organism>
<keyword evidence="3" id="KW-0560">Oxidoreductase</keyword>
<dbReference type="Gene3D" id="3.30.43.10">
    <property type="entry name" value="Uridine Diphospho-n-acetylenolpyruvylglucosamine Reductase, domain 2"/>
    <property type="match status" value="1"/>
</dbReference>
<comment type="caution">
    <text evidence="5">The sequence shown here is derived from an EMBL/GenBank/DDBJ whole genome shotgun (WGS) entry which is preliminary data.</text>
</comment>
<keyword evidence="2" id="KW-0274">FAD</keyword>
<evidence type="ECO:0000313" key="5">
    <source>
        <dbReference type="EMBL" id="MCR1897781.1"/>
    </source>
</evidence>
<gene>
    <name evidence="5" type="ORF">NSA47_02105</name>
</gene>